<dbReference type="Gramene" id="PSAT_LOCUS5033_t1">
    <property type="protein sequence ID" value="CAL5184556.1"/>
    <property type="gene ID" value="PSAT_LOCUS5033"/>
</dbReference>
<dbReference type="PANTHER" id="PTHR33972">
    <property type="entry name" value="EXPRESSED PROTEIN"/>
    <property type="match status" value="1"/>
</dbReference>
<protein>
    <submittedName>
        <fullName evidence="1">Uncharacterized protein</fullName>
    </submittedName>
</protein>
<dbReference type="AlphaFoldDB" id="A0A9D5GYR4"/>
<sequence>MAGFISKSKTLIPSKLPNPSNFMASSLRYRSSRAATKPQLLEIDTSSTSLSSEGEHEMTLKLFDDLIHRILVKKATPDWLPFVPGSSFWVPPRPTPSNVVHLVHKLTDAEKQQPFVNDESLSLSSLRGWPSSNYFIKGNVHGGDSGVELNIPEGMEGPVKVKVMTLPEHLAHSEDEDEP</sequence>
<dbReference type="Gramene" id="Psat1g145680.3">
    <property type="protein sequence ID" value="Psat1g145680.3.cds"/>
    <property type="gene ID" value="Psat1g145680"/>
</dbReference>
<proteinExistence type="predicted"/>
<dbReference type="Gramene" id="Psat1g145680.2">
    <property type="protein sequence ID" value="Psat1g145680.2.cds"/>
    <property type="gene ID" value="Psat1g145680"/>
</dbReference>
<accession>A0A9D5GYR4</accession>
<dbReference type="PANTHER" id="PTHR33972:SF25">
    <property type="entry name" value="GENOME ASSEMBLY, CHROMOSOME: A06"/>
    <property type="match status" value="1"/>
</dbReference>
<dbReference type="Gramene" id="Psat1g145680.1">
    <property type="protein sequence ID" value="Psat1g145680.1.cds"/>
    <property type="gene ID" value="Psat1g145680"/>
</dbReference>
<dbReference type="OrthoDB" id="1095098at2759"/>
<dbReference type="EMBL" id="JAMSHJ010000001">
    <property type="protein sequence ID" value="KAI5445968.1"/>
    <property type="molecule type" value="Genomic_DNA"/>
</dbReference>
<name>A0A9D5GYR4_PEA</name>
<reference evidence="1 2" key="1">
    <citation type="journal article" date="2022" name="Nat. Genet.">
        <title>Improved pea reference genome and pan-genome highlight genomic features and evolutionary characteristics.</title>
        <authorList>
            <person name="Yang T."/>
            <person name="Liu R."/>
            <person name="Luo Y."/>
            <person name="Hu S."/>
            <person name="Wang D."/>
            <person name="Wang C."/>
            <person name="Pandey M.K."/>
            <person name="Ge S."/>
            <person name="Xu Q."/>
            <person name="Li N."/>
            <person name="Li G."/>
            <person name="Huang Y."/>
            <person name="Saxena R.K."/>
            <person name="Ji Y."/>
            <person name="Li M."/>
            <person name="Yan X."/>
            <person name="He Y."/>
            <person name="Liu Y."/>
            <person name="Wang X."/>
            <person name="Xiang C."/>
            <person name="Varshney R.K."/>
            <person name="Ding H."/>
            <person name="Gao S."/>
            <person name="Zong X."/>
        </authorList>
    </citation>
    <scope>NUCLEOTIDE SEQUENCE [LARGE SCALE GENOMIC DNA]</scope>
    <source>
        <strain evidence="1 2">cv. Zhongwan 6</strain>
    </source>
</reference>
<evidence type="ECO:0000313" key="2">
    <source>
        <dbReference type="Proteomes" id="UP001058974"/>
    </source>
</evidence>
<dbReference type="Proteomes" id="UP001058974">
    <property type="component" value="Chromosome 1"/>
</dbReference>
<dbReference type="Gramene" id="Psat1g145680.4">
    <property type="protein sequence ID" value="Psat1g145680.4.cds"/>
    <property type="gene ID" value="Psat1g145680"/>
</dbReference>
<organism evidence="1 2">
    <name type="scientific">Pisum sativum</name>
    <name type="common">Garden pea</name>
    <name type="synonym">Lathyrus oleraceus</name>
    <dbReference type="NCBI Taxonomy" id="3888"/>
    <lineage>
        <taxon>Eukaryota</taxon>
        <taxon>Viridiplantae</taxon>
        <taxon>Streptophyta</taxon>
        <taxon>Embryophyta</taxon>
        <taxon>Tracheophyta</taxon>
        <taxon>Spermatophyta</taxon>
        <taxon>Magnoliopsida</taxon>
        <taxon>eudicotyledons</taxon>
        <taxon>Gunneridae</taxon>
        <taxon>Pentapetalae</taxon>
        <taxon>rosids</taxon>
        <taxon>fabids</taxon>
        <taxon>Fabales</taxon>
        <taxon>Fabaceae</taxon>
        <taxon>Papilionoideae</taxon>
        <taxon>50 kb inversion clade</taxon>
        <taxon>NPAAA clade</taxon>
        <taxon>Hologalegina</taxon>
        <taxon>IRL clade</taxon>
        <taxon>Fabeae</taxon>
        <taxon>Lathyrus</taxon>
    </lineage>
</organism>
<evidence type="ECO:0000313" key="1">
    <source>
        <dbReference type="EMBL" id="KAI5445968.1"/>
    </source>
</evidence>
<keyword evidence="2" id="KW-1185">Reference proteome</keyword>
<comment type="caution">
    <text evidence="1">The sequence shown here is derived from an EMBL/GenBank/DDBJ whole genome shotgun (WGS) entry which is preliminary data.</text>
</comment>
<gene>
    <name evidence="1" type="ORF">KIW84_013984</name>
</gene>
<dbReference type="Gramene" id="Psat01G0398400-T1">
    <property type="protein sequence ID" value="KAI5445968.1"/>
    <property type="gene ID" value="KIW84_013984"/>
</dbReference>